<comment type="caution">
    <text evidence="2">The sequence shown here is derived from an EMBL/GenBank/DDBJ whole genome shotgun (WGS) entry which is preliminary data.</text>
</comment>
<proteinExistence type="predicted"/>
<organism evidence="2 3">
    <name type="scientific">Anaeromyxobacter diazotrophicus</name>
    <dbReference type="NCBI Taxonomy" id="2590199"/>
    <lineage>
        <taxon>Bacteria</taxon>
        <taxon>Pseudomonadati</taxon>
        <taxon>Myxococcota</taxon>
        <taxon>Myxococcia</taxon>
        <taxon>Myxococcales</taxon>
        <taxon>Cystobacterineae</taxon>
        <taxon>Anaeromyxobacteraceae</taxon>
        <taxon>Anaeromyxobacter</taxon>
    </lineage>
</organism>
<feature type="region of interest" description="Disordered" evidence="1">
    <location>
        <begin position="1"/>
        <end position="36"/>
    </location>
</feature>
<evidence type="ECO:0000256" key="1">
    <source>
        <dbReference type="SAM" id="MobiDB-lite"/>
    </source>
</evidence>
<dbReference type="EMBL" id="BJTG01000003">
    <property type="protein sequence ID" value="GEJ56840.1"/>
    <property type="molecule type" value="Genomic_DNA"/>
</dbReference>
<reference evidence="3" key="1">
    <citation type="journal article" date="2020" name="Appl. Environ. Microbiol.">
        <title>Diazotrophic Anaeromyxobacter Isolates from Soils.</title>
        <authorList>
            <person name="Masuda Y."/>
            <person name="Yamanaka H."/>
            <person name="Xu Z.X."/>
            <person name="Shiratori Y."/>
            <person name="Aono T."/>
            <person name="Amachi S."/>
            <person name="Senoo K."/>
            <person name="Itoh H."/>
        </authorList>
    </citation>
    <scope>NUCLEOTIDE SEQUENCE [LARGE SCALE GENOMIC DNA]</scope>
    <source>
        <strain evidence="3">R267</strain>
    </source>
</reference>
<dbReference type="Proteomes" id="UP000503640">
    <property type="component" value="Unassembled WGS sequence"/>
</dbReference>
<accession>A0A7I9VL36</accession>
<keyword evidence="3" id="KW-1185">Reference proteome</keyword>
<dbReference type="AlphaFoldDB" id="A0A7I9VL36"/>
<sequence>MQAAERFCTARRSNPAGRLPSTAGGLPRSPARNPTCVNPACVKPTRAEGDPEPPPRSHRLYAWWISRSFVSGRNKVPITAVMTAMTIGYQSP</sequence>
<evidence type="ECO:0000313" key="3">
    <source>
        <dbReference type="Proteomes" id="UP000503640"/>
    </source>
</evidence>
<name>A0A7I9VL36_9BACT</name>
<evidence type="ECO:0000313" key="2">
    <source>
        <dbReference type="EMBL" id="GEJ56840.1"/>
    </source>
</evidence>
<gene>
    <name evidence="2" type="ORF">AMYX_15810</name>
</gene>
<protein>
    <submittedName>
        <fullName evidence="2">Uncharacterized protein</fullName>
    </submittedName>
</protein>